<name>A0A0C9Z6F1_9AGAM</name>
<dbReference type="Proteomes" id="UP000054485">
    <property type="component" value="Unassembled WGS sequence"/>
</dbReference>
<dbReference type="Gene3D" id="3.40.970.10">
    <property type="entry name" value="Ribonuclease H1, N-terminal domain"/>
    <property type="match status" value="1"/>
</dbReference>
<dbReference type="Pfam" id="PF01693">
    <property type="entry name" value="Cauli_VI"/>
    <property type="match status" value="1"/>
</dbReference>
<evidence type="ECO:0000313" key="3">
    <source>
        <dbReference type="EMBL" id="KIK33060.1"/>
    </source>
</evidence>
<reference evidence="4" key="2">
    <citation type="submission" date="2015-01" db="EMBL/GenBank/DDBJ databases">
        <title>Evolutionary Origins and Diversification of the Mycorrhizal Mutualists.</title>
        <authorList>
            <consortium name="DOE Joint Genome Institute"/>
            <consortium name="Mycorrhizal Genomics Consortium"/>
            <person name="Kohler A."/>
            <person name="Kuo A."/>
            <person name="Nagy L.G."/>
            <person name="Floudas D."/>
            <person name="Copeland A."/>
            <person name="Barry K.W."/>
            <person name="Cichocki N."/>
            <person name="Veneault-Fourrey C."/>
            <person name="LaButti K."/>
            <person name="Lindquist E.A."/>
            <person name="Lipzen A."/>
            <person name="Lundell T."/>
            <person name="Morin E."/>
            <person name="Murat C."/>
            <person name="Riley R."/>
            <person name="Ohm R."/>
            <person name="Sun H."/>
            <person name="Tunlid A."/>
            <person name="Henrissat B."/>
            <person name="Grigoriev I.V."/>
            <person name="Hibbett D.S."/>
            <person name="Martin F."/>
        </authorList>
    </citation>
    <scope>NUCLEOTIDE SEQUENCE [LARGE SCALE GENOMIC DNA]</scope>
    <source>
        <strain evidence="4">UH-Slu-Lm8-n1</strain>
    </source>
</reference>
<dbReference type="InParanoid" id="A0A0C9Z6F1"/>
<dbReference type="InterPro" id="IPR009027">
    <property type="entry name" value="Ribosomal_bL9/RNase_H1_N"/>
</dbReference>
<dbReference type="InterPro" id="IPR011320">
    <property type="entry name" value="RNase_H1_N"/>
</dbReference>
<sequence length="322" mass="34935">MSVIYCFIIGGDSPGCKTKRPFIAASRTSPPFPLAVYCTQAEQVSAISAVQPLVSELDLTQPLDYIAATLGQSPTVASILSNHDRFYPVVYGRHPGVYLSWENAEPEVTGCGIRKFQRVKTFADSLVFMITKGEHHAVDDLPALKLPSPSLRMLSPKHEFPSLQSLGGKAQLTSAADLRLNFAMHDMSISQTVDRSSNNSSSSRSLPHAHSSLHSPSYIHHLVRTLAGVVDSVSVATQTSTGDAHGSEDFPPSGILGIDAERYLHAHGYKASAVWSIIHAFKDAYGPDDFMAYVCPKGMPMLEAAYIYELISGRDVWLANDA</sequence>
<proteinExistence type="predicted"/>
<feature type="region of interest" description="Disordered" evidence="1">
    <location>
        <begin position="191"/>
        <end position="212"/>
    </location>
</feature>
<organism evidence="3 4">
    <name type="scientific">Suillus luteus UH-Slu-Lm8-n1</name>
    <dbReference type="NCBI Taxonomy" id="930992"/>
    <lineage>
        <taxon>Eukaryota</taxon>
        <taxon>Fungi</taxon>
        <taxon>Dikarya</taxon>
        <taxon>Basidiomycota</taxon>
        <taxon>Agaricomycotina</taxon>
        <taxon>Agaricomycetes</taxon>
        <taxon>Agaricomycetidae</taxon>
        <taxon>Boletales</taxon>
        <taxon>Suillineae</taxon>
        <taxon>Suillaceae</taxon>
        <taxon>Suillus</taxon>
    </lineage>
</organism>
<dbReference type="SUPFAM" id="SSF55658">
    <property type="entry name" value="L9 N-domain-like"/>
    <property type="match status" value="1"/>
</dbReference>
<dbReference type="AlphaFoldDB" id="A0A0C9Z6F1"/>
<reference evidence="3 4" key="1">
    <citation type="submission" date="2014-04" db="EMBL/GenBank/DDBJ databases">
        <authorList>
            <consortium name="DOE Joint Genome Institute"/>
            <person name="Kuo A."/>
            <person name="Ruytinx J."/>
            <person name="Rineau F."/>
            <person name="Colpaert J."/>
            <person name="Kohler A."/>
            <person name="Nagy L.G."/>
            <person name="Floudas D."/>
            <person name="Copeland A."/>
            <person name="Barry K.W."/>
            <person name="Cichocki N."/>
            <person name="Veneault-Fourrey C."/>
            <person name="LaButti K."/>
            <person name="Lindquist E.A."/>
            <person name="Lipzen A."/>
            <person name="Lundell T."/>
            <person name="Morin E."/>
            <person name="Murat C."/>
            <person name="Sun H."/>
            <person name="Tunlid A."/>
            <person name="Henrissat B."/>
            <person name="Grigoriev I.V."/>
            <person name="Hibbett D.S."/>
            <person name="Martin F."/>
            <person name="Nordberg H.P."/>
            <person name="Cantor M.N."/>
            <person name="Hua S.X."/>
        </authorList>
    </citation>
    <scope>NUCLEOTIDE SEQUENCE [LARGE SCALE GENOMIC DNA]</scope>
    <source>
        <strain evidence="3 4">UH-Slu-Lm8-n1</strain>
    </source>
</reference>
<accession>A0A0C9Z6F1</accession>
<evidence type="ECO:0000259" key="2">
    <source>
        <dbReference type="Pfam" id="PF01693"/>
    </source>
</evidence>
<keyword evidence="4" id="KW-1185">Reference proteome</keyword>
<dbReference type="OrthoDB" id="3043484at2759"/>
<dbReference type="InterPro" id="IPR037056">
    <property type="entry name" value="RNase_H1_N_sf"/>
</dbReference>
<gene>
    <name evidence="3" type="ORF">CY34DRAFT_18626</name>
</gene>
<protein>
    <recommendedName>
        <fullName evidence="2">Ribonuclease H1 N-terminal domain-containing protein</fullName>
    </recommendedName>
</protein>
<feature type="compositionally biased region" description="Low complexity" evidence="1">
    <location>
        <begin position="195"/>
        <end position="212"/>
    </location>
</feature>
<dbReference type="EMBL" id="KN836038">
    <property type="protein sequence ID" value="KIK33060.1"/>
    <property type="molecule type" value="Genomic_DNA"/>
</dbReference>
<evidence type="ECO:0000256" key="1">
    <source>
        <dbReference type="SAM" id="MobiDB-lite"/>
    </source>
</evidence>
<dbReference type="HOGENOM" id="CLU_863749_0_0_1"/>
<feature type="domain" description="Ribonuclease H1 N-terminal" evidence="2">
    <location>
        <begin position="86"/>
        <end position="118"/>
    </location>
</feature>
<evidence type="ECO:0000313" key="4">
    <source>
        <dbReference type="Proteomes" id="UP000054485"/>
    </source>
</evidence>